<keyword evidence="1" id="KW-0812">Transmembrane</keyword>
<reference evidence="2 3" key="1">
    <citation type="journal article" date="2014" name="Genome Announc.">
        <title>Draft Genome Sequence of Fervidicella metallireducens Strain AeBT, an Iron-Reducing Thermoanaerobe from the Great Artesian Basin.</title>
        <authorList>
            <person name="Patel B.K."/>
        </authorList>
    </citation>
    <scope>NUCLEOTIDE SEQUENCE [LARGE SCALE GENOMIC DNA]</scope>
    <source>
        <strain evidence="2 3">AeB</strain>
    </source>
</reference>
<feature type="transmembrane region" description="Helical" evidence="1">
    <location>
        <begin position="7"/>
        <end position="26"/>
    </location>
</feature>
<dbReference type="AlphaFoldDB" id="A0A017RT01"/>
<evidence type="ECO:0000313" key="2">
    <source>
        <dbReference type="EMBL" id="EYE87741.1"/>
    </source>
</evidence>
<keyword evidence="1" id="KW-1133">Transmembrane helix</keyword>
<organism evidence="2 3">
    <name type="scientific">Fervidicella metallireducens AeB</name>
    <dbReference type="NCBI Taxonomy" id="1403537"/>
    <lineage>
        <taxon>Bacteria</taxon>
        <taxon>Bacillati</taxon>
        <taxon>Bacillota</taxon>
        <taxon>Clostridia</taxon>
        <taxon>Eubacteriales</taxon>
        <taxon>Clostridiaceae</taxon>
        <taxon>Fervidicella</taxon>
    </lineage>
</organism>
<gene>
    <name evidence="2" type="ORF">Q428_11650</name>
</gene>
<proteinExistence type="predicted"/>
<sequence>MFKFFQTCFWTGTLFAVISFLLGQFFDFIGLDRNVDFA</sequence>
<dbReference type="Proteomes" id="UP000019681">
    <property type="component" value="Unassembled WGS sequence"/>
</dbReference>
<name>A0A017RT01_9CLOT</name>
<keyword evidence="1" id="KW-0472">Membrane</keyword>
<protein>
    <submittedName>
        <fullName evidence="2">Uncharacterized protein</fullName>
    </submittedName>
</protein>
<keyword evidence="3" id="KW-1185">Reference proteome</keyword>
<dbReference type="STRING" id="1403537.Q428_11650"/>
<evidence type="ECO:0000256" key="1">
    <source>
        <dbReference type="SAM" id="Phobius"/>
    </source>
</evidence>
<dbReference type="EMBL" id="AZQP01000040">
    <property type="protein sequence ID" value="EYE87741.1"/>
    <property type="molecule type" value="Genomic_DNA"/>
</dbReference>
<accession>A0A017RT01</accession>
<evidence type="ECO:0000313" key="3">
    <source>
        <dbReference type="Proteomes" id="UP000019681"/>
    </source>
</evidence>
<comment type="caution">
    <text evidence="2">The sequence shown here is derived from an EMBL/GenBank/DDBJ whole genome shotgun (WGS) entry which is preliminary data.</text>
</comment>